<organism evidence="1">
    <name type="scientific">Anguilla anguilla</name>
    <name type="common">European freshwater eel</name>
    <name type="synonym">Muraena anguilla</name>
    <dbReference type="NCBI Taxonomy" id="7936"/>
    <lineage>
        <taxon>Eukaryota</taxon>
        <taxon>Metazoa</taxon>
        <taxon>Chordata</taxon>
        <taxon>Craniata</taxon>
        <taxon>Vertebrata</taxon>
        <taxon>Euteleostomi</taxon>
        <taxon>Actinopterygii</taxon>
        <taxon>Neopterygii</taxon>
        <taxon>Teleostei</taxon>
        <taxon>Anguilliformes</taxon>
        <taxon>Anguillidae</taxon>
        <taxon>Anguilla</taxon>
    </lineage>
</organism>
<reference evidence="1" key="1">
    <citation type="submission" date="2014-11" db="EMBL/GenBank/DDBJ databases">
        <authorList>
            <person name="Amaro Gonzalez C."/>
        </authorList>
    </citation>
    <scope>NUCLEOTIDE SEQUENCE</scope>
</reference>
<sequence length="62" mass="6920">MRGRVSDWTQSGVAVIHIPLYCICFHSSASLGMTKDLVCVQHCIRCSSSHSLCSFSFWLLTL</sequence>
<accession>A0A0E9U727</accession>
<reference evidence="1" key="2">
    <citation type="journal article" date="2015" name="Fish Shellfish Immunol.">
        <title>Early steps in the European eel (Anguilla anguilla)-Vibrio vulnificus interaction in the gills: Role of the RtxA13 toxin.</title>
        <authorList>
            <person name="Callol A."/>
            <person name="Pajuelo D."/>
            <person name="Ebbesson L."/>
            <person name="Teles M."/>
            <person name="MacKenzie S."/>
            <person name="Amaro C."/>
        </authorList>
    </citation>
    <scope>NUCLEOTIDE SEQUENCE</scope>
</reference>
<dbReference type="EMBL" id="GBXM01047617">
    <property type="protein sequence ID" value="JAH60960.1"/>
    <property type="molecule type" value="Transcribed_RNA"/>
</dbReference>
<dbReference type="AlphaFoldDB" id="A0A0E9U727"/>
<proteinExistence type="predicted"/>
<name>A0A0E9U727_ANGAN</name>
<protein>
    <submittedName>
        <fullName evidence="1">Uncharacterized protein</fullName>
    </submittedName>
</protein>
<evidence type="ECO:0000313" key="1">
    <source>
        <dbReference type="EMBL" id="JAH60960.1"/>
    </source>
</evidence>